<proteinExistence type="predicted"/>
<feature type="transmembrane region" description="Helical" evidence="1">
    <location>
        <begin position="321"/>
        <end position="344"/>
    </location>
</feature>
<keyword evidence="1" id="KW-0472">Membrane</keyword>
<evidence type="ECO:0000313" key="3">
    <source>
        <dbReference type="Proteomes" id="UP000055060"/>
    </source>
</evidence>
<keyword evidence="1" id="KW-1133">Transmembrane helix</keyword>
<dbReference type="EMBL" id="DF967972">
    <property type="protein sequence ID" value="GAP15793.1"/>
    <property type="molecule type" value="Genomic_DNA"/>
</dbReference>
<name>A0A0S7BPB7_9CHLR</name>
<protein>
    <recommendedName>
        <fullName evidence="4">DUF2029 domain-containing protein</fullName>
    </recommendedName>
</protein>
<feature type="transmembrane region" description="Helical" evidence="1">
    <location>
        <begin position="251"/>
        <end position="270"/>
    </location>
</feature>
<dbReference type="AlphaFoldDB" id="A0A0S7BPB7"/>
<feature type="transmembrane region" description="Helical" evidence="1">
    <location>
        <begin position="22"/>
        <end position="43"/>
    </location>
</feature>
<keyword evidence="1" id="KW-0812">Transmembrane</keyword>
<feature type="transmembrane region" description="Helical" evidence="1">
    <location>
        <begin position="154"/>
        <end position="178"/>
    </location>
</feature>
<dbReference type="Proteomes" id="UP000055060">
    <property type="component" value="Unassembled WGS sequence"/>
</dbReference>
<accession>A0A0S7BPB7</accession>
<dbReference type="RefSeq" id="WP_075074942.1">
    <property type="nucleotide sequence ID" value="NZ_DF967972.1"/>
</dbReference>
<sequence length="445" mass="49874">MASHGSTVSPLHPKNQFFQRDLGILVLSIAIQVVLGVLFGHLYDMRIFMATGYLVGTGQNPYISQDLSAVFHNLTFQNITTVGYPPPWPLVLGLIYRVVYTAIPNFLVYNLALKIPIIAANIGLAYLVSGVIRKINPNSKAARKAWLFMLLNPFMLYATAAWGQFDSIVALLALYSLVLFDTGKIKFSAILLAMAISFKPIALPLVLIPLFYLKLDSIRQTLNYYGVLIISGVLFCIVPFIVFGWDPSPILQNWNAHVIVGGGMSFLVFLELTRNSYQLVPAWWFLGMLWIPALAVTSFFIGRSTGGLKNLLIKSTALIMVLFLTRAWLSEPNIILVLPFIVILTSVDEFDRFTLAAIWILPLVFSFFNTAFAQLFFPSLPAVMEKLVALAEEFRKFRLISKIIIVIPWQIVGWRVVFRCLIKTPASHSETLNVAYSGEGDRNQR</sequence>
<keyword evidence="3" id="KW-1185">Reference proteome</keyword>
<evidence type="ECO:0008006" key="4">
    <source>
        <dbReference type="Google" id="ProtNLM"/>
    </source>
</evidence>
<dbReference type="STRING" id="360412.LARV_03585"/>
<feature type="transmembrane region" description="Helical" evidence="1">
    <location>
        <begin position="190"/>
        <end position="212"/>
    </location>
</feature>
<reference evidence="2" key="1">
    <citation type="submission" date="2015-07" db="EMBL/GenBank/DDBJ databases">
        <title>Draft Genome Sequences of Anaerolinea thermolimosa IMO-1, Bellilinea caldifistulae GOMI-1, Leptolinea tardivitalis YMTK-2, Levilinea saccharolytica KIBI-1,Longilinea arvoryzae KOME-1, Previously Described as Members of the Anaerolineaceae (Chloroflexi).</title>
        <authorList>
            <person name="Sekiguchi Y."/>
            <person name="Ohashi A."/>
            <person name="Matsuura N."/>
            <person name="Tourlousse M.D."/>
        </authorList>
    </citation>
    <scope>NUCLEOTIDE SEQUENCE [LARGE SCALE GENOMIC DNA]</scope>
    <source>
        <strain evidence="2">KOME-1</strain>
    </source>
</reference>
<feature type="transmembrane region" description="Helical" evidence="1">
    <location>
        <begin position="282"/>
        <end position="301"/>
    </location>
</feature>
<feature type="transmembrane region" description="Helical" evidence="1">
    <location>
        <begin position="224"/>
        <end position="245"/>
    </location>
</feature>
<gene>
    <name evidence="2" type="ORF">LARV_03585</name>
</gene>
<evidence type="ECO:0000256" key="1">
    <source>
        <dbReference type="SAM" id="Phobius"/>
    </source>
</evidence>
<feature type="transmembrane region" description="Helical" evidence="1">
    <location>
        <begin position="356"/>
        <end position="377"/>
    </location>
</feature>
<evidence type="ECO:0000313" key="2">
    <source>
        <dbReference type="EMBL" id="GAP15793.1"/>
    </source>
</evidence>
<dbReference type="OrthoDB" id="9776737at2"/>
<feature type="transmembrane region" description="Helical" evidence="1">
    <location>
        <begin position="115"/>
        <end position="133"/>
    </location>
</feature>
<organism evidence="2">
    <name type="scientific">Longilinea arvoryzae</name>
    <dbReference type="NCBI Taxonomy" id="360412"/>
    <lineage>
        <taxon>Bacteria</taxon>
        <taxon>Bacillati</taxon>
        <taxon>Chloroflexota</taxon>
        <taxon>Anaerolineae</taxon>
        <taxon>Anaerolineales</taxon>
        <taxon>Anaerolineaceae</taxon>
        <taxon>Longilinea</taxon>
    </lineage>
</organism>